<comment type="function">
    <text evidence="6">Possesses non-specific lipolytic acyl hydrolase (LAH) activity. Hydrolyzes phospholipids as well as galactolipids. May play a role in disease resistance.</text>
</comment>
<protein>
    <recommendedName>
        <fullName evidence="8">Patatin</fullName>
        <ecNumber evidence="8">3.1.1.-</ecNumber>
    </recommendedName>
</protein>
<feature type="domain" description="PNPLA" evidence="9">
    <location>
        <begin position="19"/>
        <end position="234"/>
    </location>
</feature>
<dbReference type="PANTHER" id="PTHR32176">
    <property type="entry name" value="XYLOSE ISOMERASE"/>
    <property type="match status" value="1"/>
</dbReference>
<evidence type="ECO:0000259" key="9">
    <source>
        <dbReference type="PROSITE" id="PS51635"/>
    </source>
</evidence>
<feature type="active site" description="Nucleophile" evidence="7">
    <location>
        <position position="63"/>
    </location>
</feature>
<feature type="short sequence motif" description="GXSXG" evidence="7">
    <location>
        <begin position="61"/>
        <end position="65"/>
    </location>
</feature>
<keyword evidence="2 7" id="KW-0378">Hydrolase</keyword>
<dbReference type="GO" id="GO:0016042">
    <property type="term" value="P:lipid catabolic process"/>
    <property type="evidence" value="ECO:0007669"/>
    <property type="project" value="UniProtKB-UniRule"/>
</dbReference>
<keyword evidence="11" id="KW-1185">Reference proteome</keyword>
<dbReference type="GO" id="GO:0006952">
    <property type="term" value="P:defense response"/>
    <property type="evidence" value="ECO:0007669"/>
    <property type="project" value="UniProtKB-KW"/>
</dbReference>
<feature type="short sequence motif" description="DGA/G" evidence="7">
    <location>
        <begin position="221"/>
        <end position="223"/>
    </location>
</feature>
<dbReference type="InterPro" id="IPR016035">
    <property type="entry name" value="Acyl_Trfase/lysoPLipase"/>
</dbReference>
<reference evidence="10" key="1">
    <citation type="journal article" date="2023" name="Nat. Commun.">
        <title>Diploid and tetraploid genomes of Acorus and the evolution of monocots.</title>
        <authorList>
            <person name="Ma L."/>
            <person name="Liu K.W."/>
            <person name="Li Z."/>
            <person name="Hsiao Y.Y."/>
            <person name="Qi Y."/>
            <person name="Fu T."/>
            <person name="Tang G.D."/>
            <person name="Zhang D."/>
            <person name="Sun W.H."/>
            <person name="Liu D.K."/>
            <person name="Li Y."/>
            <person name="Chen G.Z."/>
            <person name="Liu X.D."/>
            <person name="Liao X.Y."/>
            <person name="Jiang Y.T."/>
            <person name="Yu X."/>
            <person name="Hao Y."/>
            <person name="Huang J."/>
            <person name="Zhao X.W."/>
            <person name="Ke S."/>
            <person name="Chen Y.Y."/>
            <person name="Wu W.L."/>
            <person name="Hsu J.L."/>
            <person name="Lin Y.F."/>
            <person name="Huang M.D."/>
            <person name="Li C.Y."/>
            <person name="Huang L."/>
            <person name="Wang Z.W."/>
            <person name="Zhao X."/>
            <person name="Zhong W.Y."/>
            <person name="Peng D.H."/>
            <person name="Ahmad S."/>
            <person name="Lan S."/>
            <person name="Zhang J.S."/>
            <person name="Tsai W.C."/>
            <person name="Van de Peer Y."/>
            <person name="Liu Z.J."/>
        </authorList>
    </citation>
    <scope>NUCLEOTIDE SEQUENCE</scope>
    <source>
        <strain evidence="10">CP</strain>
    </source>
</reference>
<dbReference type="Proteomes" id="UP001180020">
    <property type="component" value="Unassembled WGS sequence"/>
</dbReference>
<comment type="function">
    <text evidence="8">Lipolytic acyl hydrolase (LAH).</text>
</comment>
<evidence type="ECO:0000313" key="10">
    <source>
        <dbReference type="EMBL" id="KAK1309404.1"/>
    </source>
</evidence>
<feature type="short sequence motif" description="GXGXXG" evidence="7">
    <location>
        <begin position="23"/>
        <end position="28"/>
    </location>
</feature>
<evidence type="ECO:0000256" key="7">
    <source>
        <dbReference type="PROSITE-ProRule" id="PRU01161"/>
    </source>
</evidence>
<dbReference type="Pfam" id="PF01734">
    <property type="entry name" value="Patatin"/>
    <property type="match status" value="1"/>
</dbReference>
<keyword evidence="5 7" id="KW-0443">Lipid metabolism</keyword>
<keyword evidence="4 7" id="KW-0442">Lipid degradation</keyword>
<evidence type="ECO:0000313" key="11">
    <source>
        <dbReference type="Proteomes" id="UP001180020"/>
    </source>
</evidence>
<dbReference type="EMBL" id="JAUJYO010000009">
    <property type="protein sequence ID" value="KAK1309404.1"/>
    <property type="molecule type" value="Genomic_DNA"/>
</dbReference>
<dbReference type="SUPFAM" id="SSF52151">
    <property type="entry name" value="FabD/lysophospholipase-like"/>
    <property type="match status" value="1"/>
</dbReference>
<dbReference type="PANTHER" id="PTHR32176:SF120">
    <property type="entry name" value="PATATIN"/>
    <property type="match status" value="1"/>
</dbReference>
<evidence type="ECO:0000256" key="8">
    <source>
        <dbReference type="RuleBase" id="RU361262"/>
    </source>
</evidence>
<sequence>MADVVVSPPPSYGKMVTVLSIDGGGIRGIIPGTSLAFLESKLQELDGESVRLADYFDVIAGTSTGGLVTAMITAPGKDNRPLFTGKEIVDFYLQHCPKIFPQRRSTDEVCFSGLTVAAQNLIEAIKGPKYDGEYLHSLVRRLLGETRLDKTLANVVIPTFDIKLLQPTIFTTYNAKTEALKNPLISDVCISTSAAPTYLPAHLFEVKDMKLGTSKAYNLIDGGVSANNPTLVAISHVTKEIFQKNSDFFPIKPMEYGKFLVISLGTGSAKEEGKYNANEAAKWGLLGWLYNNGSTPIIDSFNQSSSDMVDIHVSILFQALRCEKNYLRIQDDTLTGDMSSVDVATKKNLQDLLKVGQNLLKKPVSRVNLDTGVYEAVEGEGTNEEALTRFAKLLSNERKLRQSNAPVTA</sequence>
<evidence type="ECO:0000256" key="5">
    <source>
        <dbReference type="ARBA" id="ARBA00023098"/>
    </source>
</evidence>
<accession>A0AAV9E8D8</accession>
<dbReference type="CDD" id="cd07214">
    <property type="entry name" value="Pat17_isozyme_like"/>
    <property type="match status" value="1"/>
</dbReference>
<dbReference type="GO" id="GO:0047372">
    <property type="term" value="F:monoacylglycerol lipase activity"/>
    <property type="evidence" value="ECO:0007669"/>
    <property type="project" value="TreeGrafter"/>
</dbReference>
<dbReference type="InterPro" id="IPR002641">
    <property type="entry name" value="PNPLA_dom"/>
</dbReference>
<feature type="active site" description="Proton acceptor" evidence="7">
    <location>
        <position position="221"/>
    </location>
</feature>
<dbReference type="Gene3D" id="3.40.1090.10">
    <property type="entry name" value="Cytosolic phospholipase A2 catalytic domain"/>
    <property type="match status" value="1"/>
</dbReference>
<name>A0AAV9E8D8_ACOCL</name>
<proteinExistence type="inferred from homology"/>
<dbReference type="GO" id="GO:0004620">
    <property type="term" value="F:phospholipase activity"/>
    <property type="evidence" value="ECO:0007669"/>
    <property type="project" value="TreeGrafter"/>
</dbReference>
<evidence type="ECO:0000256" key="1">
    <source>
        <dbReference type="ARBA" id="ARBA00010240"/>
    </source>
</evidence>
<dbReference type="AlphaFoldDB" id="A0AAV9E8D8"/>
<keyword evidence="3" id="KW-0611">Plant defense</keyword>
<organism evidence="10 11">
    <name type="scientific">Acorus calamus</name>
    <name type="common">Sweet flag</name>
    <dbReference type="NCBI Taxonomy" id="4465"/>
    <lineage>
        <taxon>Eukaryota</taxon>
        <taxon>Viridiplantae</taxon>
        <taxon>Streptophyta</taxon>
        <taxon>Embryophyta</taxon>
        <taxon>Tracheophyta</taxon>
        <taxon>Spermatophyta</taxon>
        <taxon>Magnoliopsida</taxon>
        <taxon>Liliopsida</taxon>
        <taxon>Acoraceae</taxon>
        <taxon>Acorus</taxon>
    </lineage>
</organism>
<gene>
    <name evidence="10" type="ORF">QJS10_CPA09g00348</name>
</gene>
<dbReference type="FunFam" id="3.40.1090.10:FF:000005">
    <property type="entry name" value="Patatin"/>
    <property type="match status" value="1"/>
</dbReference>
<comment type="domain">
    <text evidence="8">The nitrogen atoms of the two glycine residues in the GGXR motif define the oxyanion hole, and stabilize the oxyanion that forms during the nucleophilic attack by the catalytic serine during substrate cleavage.</text>
</comment>
<evidence type="ECO:0000256" key="6">
    <source>
        <dbReference type="ARBA" id="ARBA00025642"/>
    </source>
</evidence>
<evidence type="ECO:0000256" key="3">
    <source>
        <dbReference type="ARBA" id="ARBA00022821"/>
    </source>
</evidence>
<evidence type="ECO:0000256" key="4">
    <source>
        <dbReference type="ARBA" id="ARBA00022963"/>
    </source>
</evidence>
<dbReference type="EC" id="3.1.1.-" evidence="8"/>
<comment type="similarity">
    <text evidence="1 8">Belongs to the patatin family.</text>
</comment>
<evidence type="ECO:0000256" key="2">
    <source>
        <dbReference type="ARBA" id="ARBA00022801"/>
    </source>
</evidence>
<comment type="caution">
    <text evidence="10">The sequence shown here is derived from an EMBL/GenBank/DDBJ whole genome shotgun (WGS) entry which is preliminary data.</text>
</comment>
<reference evidence="10" key="2">
    <citation type="submission" date="2023-06" db="EMBL/GenBank/DDBJ databases">
        <authorList>
            <person name="Ma L."/>
            <person name="Liu K.-W."/>
            <person name="Li Z."/>
            <person name="Hsiao Y.-Y."/>
            <person name="Qi Y."/>
            <person name="Fu T."/>
            <person name="Tang G."/>
            <person name="Zhang D."/>
            <person name="Sun W.-H."/>
            <person name="Liu D.-K."/>
            <person name="Li Y."/>
            <person name="Chen G.-Z."/>
            <person name="Liu X.-D."/>
            <person name="Liao X.-Y."/>
            <person name="Jiang Y.-T."/>
            <person name="Yu X."/>
            <person name="Hao Y."/>
            <person name="Huang J."/>
            <person name="Zhao X.-W."/>
            <person name="Ke S."/>
            <person name="Chen Y.-Y."/>
            <person name="Wu W.-L."/>
            <person name="Hsu J.-L."/>
            <person name="Lin Y.-F."/>
            <person name="Huang M.-D."/>
            <person name="Li C.-Y."/>
            <person name="Huang L."/>
            <person name="Wang Z.-W."/>
            <person name="Zhao X."/>
            <person name="Zhong W.-Y."/>
            <person name="Peng D.-H."/>
            <person name="Ahmad S."/>
            <person name="Lan S."/>
            <person name="Zhang J.-S."/>
            <person name="Tsai W.-C."/>
            <person name="Van De Peer Y."/>
            <person name="Liu Z.-J."/>
        </authorList>
    </citation>
    <scope>NUCLEOTIDE SEQUENCE</scope>
    <source>
        <strain evidence="10">CP</strain>
        <tissue evidence="10">Leaves</tissue>
    </source>
</reference>
<dbReference type="PROSITE" id="PS51635">
    <property type="entry name" value="PNPLA"/>
    <property type="match status" value="1"/>
</dbReference>